<sequence>MRPTRAGTRRRLPGSPFNTPEIPPPPLEQFAVQDLVSHDKYGLGRVIHVEQNSTVLVDFGAETYRIVPPYAKLTKL</sequence>
<comment type="caution">
    <text evidence="2">The sequence shown here is derived from an EMBL/GenBank/DDBJ whole genome shotgun (WGS) entry which is preliminary data.</text>
</comment>
<evidence type="ECO:0000256" key="1">
    <source>
        <dbReference type="SAM" id="MobiDB-lite"/>
    </source>
</evidence>
<accession>A0A2W2ES93</accession>
<dbReference type="Proteomes" id="UP000249304">
    <property type="component" value="Unassembled WGS sequence"/>
</dbReference>
<organism evidence="2 3">
    <name type="scientific">Nonomuraea aridisoli</name>
    <dbReference type="NCBI Taxonomy" id="2070368"/>
    <lineage>
        <taxon>Bacteria</taxon>
        <taxon>Bacillati</taxon>
        <taxon>Actinomycetota</taxon>
        <taxon>Actinomycetes</taxon>
        <taxon>Streptosporangiales</taxon>
        <taxon>Streptosporangiaceae</taxon>
        <taxon>Nonomuraea</taxon>
    </lineage>
</organism>
<proteinExistence type="predicted"/>
<dbReference type="OrthoDB" id="4868979at2"/>
<protein>
    <submittedName>
        <fullName evidence="2">Uncharacterized protein</fullName>
    </submittedName>
</protein>
<name>A0A2W2ES93_9ACTN</name>
<dbReference type="EMBL" id="POUD01000085">
    <property type="protein sequence ID" value="PZG16390.1"/>
    <property type="molecule type" value="Genomic_DNA"/>
</dbReference>
<reference evidence="2 3" key="1">
    <citation type="submission" date="2018-01" db="EMBL/GenBank/DDBJ databases">
        <title>Draft genome sequence of Nonomuraea sp. KC333.</title>
        <authorList>
            <person name="Sahin N."/>
            <person name="Saygin H."/>
            <person name="Ay H."/>
        </authorList>
    </citation>
    <scope>NUCLEOTIDE SEQUENCE [LARGE SCALE GENOMIC DNA]</scope>
    <source>
        <strain evidence="2 3">KC333</strain>
    </source>
</reference>
<dbReference type="AlphaFoldDB" id="A0A2W2ES93"/>
<gene>
    <name evidence="2" type="ORF">C1J01_21050</name>
</gene>
<feature type="region of interest" description="Disordered" evidence="1">
    <location>
        <begin position="1"/>
        <end position="25"/>
    </location>
</feature>
<evidence type="ECO:0000313" key="3">
    <source>
        <dbReference type="Proteomes" id="UP000249304"/>
    </source>
</evidence>
<evidence type="ECO:0000313" key="2">
    <source>
        <dbReference type="EMBL" id="PZG16390.1"/>
    </source>
</evidence>
<keyword evidence="3" id="KW-1185">Reference proteome</keyword>